<evidence type="ECO:0000313" key="7">
    <source>
        <dbReference type="EMBL" id="MCZ8516201.1"/>
    </source>
</evidence>
<dbReference type="PROSITE" id="PS01124">
    <property type="entry name" value="HTH_ARAC_FAMILY_2"/>
    <property type="match status" value="1"/>
</dbReference>
<dbReference type="Pfam" id="PF12833">
    <property type="entry name" value="HTH_18"/>
    <property type="match status" value="1"/>
</dbReference>
<reference evidence="7 8" key="1">
    <citation type="submission" date="2022-12" db="EMBL/GenBank/DDBJ databases">
        <title>Draft genome sequence of Paenibacillus sp. dW9.</title>
        <authorList>
            <person name="Choi E.-W."/>
            <person name="Kim D.-U."/>
        </authorList>
    </citation>
    <scope>NUCLEOTIDE SEQUENCE [LARGE SCALE GENOMIC DNA]</scope>
    <source>
        <strain evidence="8">dW9</strain>
    </source>
</reference>
<dbReference type="Gene3D" id="3.40.50.2300">
    <property type="match status" value="1"/>
</dbReference>
<evidence type="ECO:0000259" key="6">
    <source>
        <dbReference type="PROSITE" id="PS50110"/>
    </source>
</evidence>
<evidence type="ECO:0000313" key="8">
    <source>
        <dbReference type="Proteomes" id="UP001527882"/>
    </source>
</evidence>
<comment type="caution">
    <text evidence="7">The sequence shown here is derived from an EMBL/GenBank/DDBJ whole genome shotgun (WGS) entry which is preliminary data.</text>
</comment>
<dbReference type="SMART" id="SM00448">
    <property type="entry name" value="REC"/>
    <property type="match status" value="1"/>
</dbReference>
<evidence type="ECO:0000256" key="3">
    <source>
        <dbReference type="ARBA" id="ARBA00023163"/>
    </source>
</evidence>
<gene>
    <name evidence="7" type="ORF">O9H85_28170</name>
</gene>
<dbReference type="EMBL" id="JAQAGZ010000022">
    <property type="protein sequence ID" value="MCZ8516201.1"/>
    <property type="molecule type" value="Genomic_DNA"/>
</dbReference>
<evidence type="ECO:0000256" key="1">
    <source>
        <dbReference type="ARBA" id="ARBA00023015"/>
    </source>
</evidence>
<dbReference type="InterPro" id="IPR001789">
    <property type="entry name" value="Sig_transdc_resp-reg_receiver"/>
</dbReference>
<name>A0ABT4QHK1_9BACL</name>
<keyword evidence="1" id="KW-0805">Transcription regulation</keyword>
<dbReference type="Gene3D" id="1.10.10.60">
    <property type="entry name" value="Homeodomain-like"/>
    <property type="match status" value="2"/>
</dbReference>
<dbReference type="PRINTS" id="PR00032">
    <property type="entry name" value="HTHARAC"/>
</dbReference>
<accession>A0ABT4QHK1</accession>
<keyword evidence="8" id="KW-1185">Reference proteome</keyword>
<dbReference type="CDD" id="cd17536">
    <property type="entry name" value="REC_YesN-like"/>
    <property type="match status" value="1"/>
</dbReference>
<protein>
    <submittedName>
        <fullName evidence="7">Response regulator</fullName>
    </submittedName>
</protein>
<keyword evidence="3" id="KW-0804">Transcription</keyword>
<organism evidence="7 8">
    <name type="scientific">Paenibacillus gyeongsangnamensis</name>
    <dbReference type="NCBI Taxonomy" id="3388067"/>
    <lineage>
        <taxon>Bacteria</taxon>
        <taxon>Bacillati</taxon>
        <taxon>Bacillota</taxon>
        <taxon>Bacilli</taxon>
        <taxon>Bacillales</taxon>
        <taxon>Paenibacillaceae</taxon>
        <taxon>Paenibacillus</taxon>
    </lineage>
</organism>
<keyword evidence="2" id="KW-0238">DNA-binding</keyword>
<dbReference type="SMART" id="SM00342">
    <property type="entry name" value="HTH_ARAC"/>
    <property type="match status" value="1"/>
</dbReference>
<dbReference type="PROSITE" id="PS50110">
    <property type="entry name" value="RESPONSE_REGULATORY"/>
    <property type="match status" value="1"/>
</dbReference>
<dbReference type="SUPFAM" id="SSF52172">
    <property type="entry name" value="CheY-like"/>
    <property type="match status" value="1"/>
</dbReference>
<evidence type="ECO:0000256" key="2">
    <source>
        <dbReference type="ARBA" id="ARBA00023125"/>
    </source>
</evidence>
<dbReference type="PANTHER" id="PTHR43280">
    <property type="entry name" value="ARAC-FAMILY TRANSCRIPTIONAL REGULATOR"/>
    <property type="match status" value="1"/>
</dbReference>
<dbReference type="InterPro" id="IPR011006">
    <property type="entry name" value="CheY-like_superfamily"/>
</dbReference>
<dbReference type="PANTHER" id="PTHR43280:SF2">
    <property type="entry name" value="HTH-TYPE TRANSCRIPTIONAL REGULATOR EXSA"/>
    <property type="match status" value="1"/>
</dbReference>
<dbReference type="Pfam" id="PF00072">
    <property type="entry name" value="Response_reg"/>
    <property type="match status" value="1"/>
</dbReference>
<dbReference type="InterPro" id="IPR018062">
    <property type="entry name" value="HTH_AraC-typ_CS"/>
</dbReference>
<dbReference type="InterPro" id="IPR018060">
    <property type="entry name" value="HTH_AraC"/>
</dbReference>
<dbReference type="InterPro" id="IPR020449">
    <property type="entry name" value="Tscrpt_reg_AraC-type_HTH"/>
</dbReference>
<dbReference type="SUPFAM" id="SSF46689">
    <property type="entry name" value="Homeodomain-like"/>
    <property type="match status" value="2"/>
</dbReference>
<dbReference type="InterPro" id="IPR009057">
    <property type="entry name" value="Homeodomain-like_sf"/>
</dbReference>
<feature type="modified residue" description="4-aspartylphosphate" evidence="4">
    <location>
        <position position="55"/>
    </location>
</feature>
<evidence type="ECO:0000256" key="4">
    <source>
        <dbReference type="PROSITE-ProRule" id="PRU00169"/>
    </source>
</evidence>
<dbReference type="RefSeq" id="WP_269884734.1">
    <property type="nucleotide sequence ID" value="NZ_JAQAGZ010000022.1"/>
</dbReference>
<feature type="domain" description="Response regulatory" evidence="6">
    <location>
        <begin position="3"/>
        <end position="120"/>
    </location>
</feature>
<keyword evidence="4" id="KW-0597">Phosphoprotein</keyword>
<feature type="domain" description="HTH araC/xylS-type" evidence="5">
    <location>
        <begin position="436"/>
        <end position="533"/>
    </location>
</feature>
<sequence>MYSVMLVDDDYPVLELLAEAIGWEALGMRLTGMHENGLAAWDQAQQEMPDIVITDIGMPKMNGLELIERMRERKSNVRVVILSCHDEFQFAQQAMRLNVQDYFLKDTLDPSELVKLLERFKESLDAEAQTEWQQLRLKHIVDETKELRKEQWMKNFIQQPLLSPQDWLKEAKGYGLFEDGSACLPAIAFLEEYPEAKRRFLSDQTLRFAVNNVIEEVLQGLELQGLHAGYGTKESFLLFSFRPDIKTNVFDRAAASLRTVQEALYKTLNIRISFVLGEPCASPETLRAQLKGLLAGASQRFYLEEGAVVKRRTVARPEHDLFAVYDEASTELREALLAKRPEEVERVIKRWTLFIKEREYAPETVKDWMLKLLLDLKLKLQSLQFMRPGYSADTLHKEIADIDSLAELEHWLVERLEPVAAWRGTGGGNGMRPEAVEACKYVSLHLDRRISLEEVAEHLYLNPSYFSRMFKKETGESFIEHVTRMKLERAKELLRQTGYSVGKICEMLGYDNQSYFIKIFKSHVGVTPVEYRG</sequence>
<dbReference type="Proteomes" id="UP001527882">
    <property type="component" value="Unassembled WGS sequence"/>
</dbReference>
<proteinExistence type="predicted"/>
<dbReference type="PROSITE" id="PS00041">
    <property type="entry name" value="HTH_ARAC_FAMILY_1"/>
    <property type="match status" value="1"/>
</dbReference>
<evidence type="ECO:0000259" key="5">
    <source>
        <dbReference type="PROSITE" id="PS01124"/>
    </source>
</evidence>